<protein>
    <recommendedName>
        <fullName evidence="2">Inosine/uridine-preferring nucleoside hydrolase domain-containing protein</fullName>
    </recommendedName>
</protein>
<feature type="domain" description="Inosine/uridine-preferring nucleoside hydrolase" evidence="2">
    <location>
        <begin position="10"/>
        <end position="310"/>
    </location>
</feature>
<dbReference type="GO" id="GO:0016799">
    <property type="term" value="F:hydrolase activity, hydrolyzing N-glycosyl compounds"/>
    <property type="evidence" value="ECO:0007669"/>
    <property type="project" value="InterPro"/>
</dbReference>
<name>A0AAW1PXA6_9CHLO</name>
<dbReference type="SUPFAM" id="SSF53590">
    <property type="entry name" value="Nucleoside hydrolase"/>
    <property type="match status" value="1"/>
</dbReference>
<accession>A0AAW1PXA6</accession>
<dbReference type="PANTHER" id="PTHR46190:SF1">
    <property type="entry name" value="SI:CH211-201H21.5"/>
    <property type="match status" value="1"/>
</dbReference>
<comment type="similarity">
    <text evidence="1">Belongs to the IUNH family.</text>
</comment>
<gene>
    <name evidence="3" type="ORF">WJX72_005766</name>
</gene>
<dbReference type="Proteomes" id="UP001489004">
    <property type="component" value="Unassembled WGS sequence"/>
</dbReference>
<organism evidence="3 4">
    <name type="scientific">[Myrmecia] bisecta</name>
    <dbReference type="NCBI Taxonomy" id="41462"/>
    <lineage>
        <taxon>Eukaryota</taxon>
        <taxon>Viridiplantae</taxon>
        <taxon>Chlorophyta</taxon>
        <taxon>core chlorophytes</taxon>
        <taxon>Trebouxiophyceae</taxon>
        <taxon>Trebouxiales</taxon>
        <taxon>Trebouxiaceae</taxon>
        <taxon>Myrmecia</taxon>
    </lineage>
</organism>
<dbReference type="Gene3D" id="3.90.245.10">
    <property type="entry name" value="Ribonucleoside hydrolase-like"/>
    <property type="match status" value="1"/>
</dbReference>
<dbReference type="InterPro" id="IPR001910">
    <property type="entry name" value="Inosine/uridine_hydrolase_dom"/>
</dbReference>
<comment type="caution">
    <text evidence="3">The sequence shown here is derived from an EMBL/GenBank/DDBJ whole genome shotgun (WGS) entry which is preliminary data.</text>
</comment>
<evidence type="ECO:0000313" key="3">
    <source>
        <dbReference type="EMBL" id="KAK9814425.1"/>
    </source>
</evidence>
<proteinExistence type="inferred from homology"/>
<sequence length="318" mass="34260">MENGATRKKLWIDCDAGVDDAQGLMLALAAPGVDVVGISIVHGNVDVTKVSKNVARILTLCDRQDIPYYVGADEPLLGQPMDASFFHGEDGLGDVPSVAPAYDTLTLEPAAGIAAVKLSEAAQHWNGCLEVVAIGPLTNIALACKLDQNFPKRVAALYVMGGAETRGNISPTAEFNFHCDPEAAHLVLKKFHNTVMVTWDCTMAHALPWSLVDRWLETDTPKGRFANAASKASVRLEKSRGYEGWVVCDPYAVAIACCSEVMMESKLLSCTIEVQGSALTRGQSVFDWNNILGGKPNVQLVTKIDVDAFQKLLFACVH</sequence>
<keyword evidence="4" id="KW-1185">Reference proteome</keyword>
<evidence type="ECO:0000256" key="1">
    <source>
        <dbReference type="ARBA" id="ARBA00009176"/>
    </source>
</evidence>
<dbReference type="PANTHER" id="PTHR46190">
    <property type="entry name" value="SI:CH211-201H21.5-RELATED"/>
    <property type="match status" value="1"/>
</dbReference>
<evidence type="ECO:0000259" key="2">
    <source>
        <dbReference type="Pfam" id="PF01156"/>
    </source>
</evidence>
<dbReference type="CDD" id="cd02649">
    <property type="entry name" value="nuc_hydro_CeIAG"/>
    <property type="match status" value="1"/>
</dbReference>
<dbReference type="InterPro" id="IPR052775">
    <property type="entry name" value="IUN_hydrolase"/>
</dbReference>
<dbReference type="Pfam" id="PF01156">
    <property type="entry name" value="IU_nuc_hydro"/>
    <property type="match status" value="1"/>
</dbReference>
<reference evidence="3 4" key="1">
    <citation type="journal article" date="2024" name="Nat. Commun.">
        <title>Phylogenomics reveals the evolutionary origins of lichenization in chlorophyte algae.</title>
        <authorList>
            <person name="Puginier C."/>
            <person name="Libourel C."/>
            <person name="Otte J."/>
            <person name="Skaloud P."/>
            <person name="Haon M."/>
            <person name="Grisel S."/>
            <person name="Petersen M."/>
            <person name="Berrin J.G."/>
            <person name="Delaux P.M."/>
            <person name="Dal Grande F."/>
            <person name="Keller J."/>
        </authorList>
    </citation>
    <scope>NUCLEOTIDE SEQUENCE [LARGE SCALE GENOMIC DNA]</scope>
    <source>
        <strain evidence="3 4">SAG 2043</strain>
    </source>
</reference>
<dbReference type="InterPro" id="IPR036452">
    <property type="entry name" value="Ribo_hydro-like"/>
</dbReference>
<dbReference type="AlphaFoldDB" id="A0AAW1PXA6"/>
<evidence type="ECO:0000313" key="4">
    <source>
        <dbReference type="Proteomes" id="UP001489004"/>
    </source>
</evidence>
<dbReference type="EMBL" id="JALJOR010000007">
    <property type="protein sequence ID" value="KAK9814425.1"/>
    <property type="molecule type" value="Genomic_DNA"/>
</dbReference>